<evidence type="ECO:0000256" key="6">
    <source>
        <dbReference type="RuleBase" id="RU000682"/>
    </source>
</evidence>
<dbReference type="PRINTS" id="PR00024">
    <property type="entry name" value="HOMEOBOX"/>
</dbReference>
<dbReference type="PROSITE" id="PS50071">
    <property type="entry name" value="HOMEOBOX_2"/>
    <property type="match status" value="1"/>
</dbReference>
<evidence type="ECO:0000256" key="5">
    <source>
        <dbReference type="PROSITE-ProRule" id="PRU00108"/>
    </source>
</evidence>
<dbReference type="InterPro" id="IPR001356">
    <property type="entry name" value="HD"/>
</dbReference>
<dbReference type="GO" id="GO:0000978">
    <property type="term" value="F:RNA polymerase II cis-regulatory region sequence-specific DNA binding"/>
    <property type="evidence" value="ECO:0007669"/>
    <property type="project" value="TreeGrafter"/>
</dbReference>
<proteinExistence type="predicted"/>
<dbReference type="Proteomes" id="UP001367676">
    <property type="component" value="Unassembled WGS sequence"/>
</dbReference>
<evidence type="ECO:0000256" key="1">
    <source>
        <dbReference type="ARBA" id="ARBA00004123"/>
    </source>
</evidence>
<accession>A0AAN9T9L6</accession>
<dbReference type="PANTHER" id="PTHR45664">
    <property type="entry name" value="PROTEIN ZERKNUELLT 1-RELATED"/>
    <property type="match status" value="1"/>
</dbReference>
<feature type="compositionally biased region" description="Pro residues" evidence="7">
    <location>
        <begin position="138"/>
        <end position="150"/>
    </location>
</feature>
<evidence type="ECO:0000256" key="3">
    <source>
        <dbReference type="ARBA" id="ARBA00023155"/>
    </source>
</evidence>
<dbReference type="EMBL" id="JBBCAQ010000036">
    <property type="protein sequence ID" value="KAK7576536.1"/>
    <property type="molecule type" value="Genomic_DNA"/>
</dbReference>
<feature type="DNA-binding region" description="Homeobox" evidence="5">
    <location>
        <begin position="194"/>
        <end position="253"/>
    </location>
</feature>
<dbReference type="SMART" id="SM00389">
    <property type="entry name" value="HOX"/>
    <property type="match status" value="1"/>
</dbReference>
<evidence type="ECO:0000256" key="2">
    <source>
        <dbReference type="ARBA" id="ARBA00023125"/>
    </source>
</evidence>
<evidence type="ECO:0000256" key="7">
    <source>
        <dbReference type="SAM" id="MobiDB-lite"/>
    </source>
</evidence>
<dbReference type="Pfam" id="PF00046">
    <property type="entry name" value="Homeodomain"/>
    <property type="match status" value="1"/>
</dbReference>
<dbReference type="GO" id="GO:0005634">
    <property type="term" value="C:nucleus"/>
    <property type="evidence" value="ECO:0007669"/>
    <property type="project" value="UniProtKB-SubCell"/>
</dbReference>
<keyword evidence="4 5" id="KW-0539">Nucleus</keyword>
<feature type="compositionally biased region" description="Polar residues" evidence="7">
    <location>
        <begin position="153"/>
        <end position="171"/>
    </location>
</feature>
<feature type="domain" description="Homeobox" evidence="8">
    <location>
        <begin position="192"/>
        <end position="252"/>
    </location>
</feature>
<dbReference type="GO" id="GO:0000981">
    <property type="term" value="F:DNA-binding transcription factor activity, RNA polymerase II-specific"/>
    <property type="evidence" value="ECO:0007669"/>
    <property type="project" value="InterPro"/>
</dbReference>
<sequence>MAESTAGEGRISHGFQDLSIKEEISDSKILLNMDTPIASTFSLPCMIGECYSQAAAMRSRSDNIHPYSDNIFPPDLQSSVPWNMDGYSLPNSHYEPMPNHAMLPMLDNNNYLHNDINNSSLPWGGMDPQAMHNNLYLPPQPPPLPHPMPPSLSQNQEMLPPMNNSYQSADNTVREAKKSSDKSKREAKCGGAGPKRARTAYTSDQLKELEMEFGQSQYISRTKRIELADRLKLTDRQIKIWFQNRRMKQKKENKLNTQPEISSSINLDALNRDAQGMQNVGVFYLQSTSPTF</sequence>
<comment type="subcellular location">
    <subcellularLocation>
        <location evidence="1 5 6">Nucleus</location>
    </subcellularLocation>
</comment>
<feature type="compositionally biased region" description="Basic and acidic residues" evidence="7">
    <location>
        <begin position="172"/>
        <end position="188"/>
    </location>
</feature>
<dbReference type="Gene3D" id="1.10.10.60">
    <property type="entry name" value="Homeodomain-like"/>
    <property type="match status" value="1"/>
</dbReference>
<protein>
    <recommendedName>
        <fullName evidence="8">Homeobox domain-containing protein</fullName>
    </recommendedName>
</protein>
<dbReference type="GO" id="GO:0045944">
    <property type="term" value="P:positive regulation of transcription by RNA polymerase II"/>
    <property type="evidence" value="ECO:0007669"/>
    <property type="project" value="UniProtKB-ARBA"/>
</dbReference>
<dbReference type="InterPro" id="IPR009057">
    <property type="entry name" value="Homeodomain-like_sf"/>
</dbReference>
<keyword evidence="2 5" id="KW-0238">DNA-binding</keyword>
<reference evidence="9 10" key="1">
    <citation type="submission" date="2024-03" db="EMBL/GenBank/DDBJ databases">
        <title>Adaptation during the transition from Ophiocordyceps entomopathogen to insect associate is accompanied by gene loss and intensified selection.</title>
        <authorList>
            <person name="Ward C.M."/>
            <person name="Onetto C.A."/>
            <person name="Borneman A.R."/>
        </authorList>
    </citation>
    <scope>NUCLEOTIDE SEQUENCE [LARGE SCALE GENOMIC DNA]</scope>
    <source>
        <strain evidence="9">AWRI1</strain>
        <tissue evidence="9">Single Adult Female</tissue>
    </source>
</reference>
<feature type="region of interest" description="Disordered" evidence="7">
    <location>
        <begin position="138"/>
        <end position="198"/>
    </location>
</feature>
<dbReference type="PANTHER" id="PTHR45664:SF12">
    <property type="entry name" value="PANCREAS_DUODENUM HOMEOBOX PROTEIN 1"/>
    <property type="match status" value="1"/>
</dbReference>
<keyword evidence="10" id="KW-1185">Reference proteome</keyword>
<dbReference type="AlphaFoldDB" id="A0AAN9T9L6"/>
<dbReference type="PROSITE" id="PS00027">
    <property type="entry name" value="HOMEOBOX_1"/>
    <property type="match status" value="1"/>
</dbReference>
<keyword evidence="3 5" id="KW-0371">Homeobox</keyword>
<evidence type="ECO:0000313" key="10">
    <source>
        <dbReference type="Proteomes" id="UP001367676"/>
    </source>
</evidence>
<dbReference type="InterPro" id="IPR017970">
    <property type="entry name" value="Homeobox_CS"/>
</dbReference>
<gene>
    <name evidence="9" type="ORF">V9T40_012822</name>
</gene>
<comment type="caution">
    <text evidence="9">The sequence shown here is derived from an EMBL/GenBank/DDBJ whole genome shotgun (WGS) entry which is preliminary data.</text>
</comment>
<name>A0AAN9T9L6_9HEMI</name>
<dbReference type="InterPro" id="IPR020479">
    <property type="entry name" value="HD_metazoa"/>
</dbReference>
<organism evidence="9 10">
    <name type="scientific">Parthenolecanium corni</name>
    <dbReference type="NCBI Taxonomy" id="536013"/>
    <lineage>
        <taxon>Eukaryota</taxon>
        <taxon>Metazoa</taxon>
        <taxon>Ecdysozoa</taxon>
        <taxon>Arthropoda</taxon>
        <taxon>Hexapoda</taxon>
        <taxon>Insecta</taxon>
        <taxon>Pterygota</taxon>
        <taxon>Neoptera</taxon>
        <taxon>Paraneoptera</taxon>
        <taxon>Hemiptera</taxon>
        <taxon>Sternorrhyncha</taxon>
        <taxon>Coccoidea</taxon>
        <taxon>Coccidae</taxon>
        <taxon>Parthenolecanium</taxon>
    </lineage>
</organism>
<evidence type="ECO:0000259" key="8">
    <source>
        <dbReference type="PROSITE" id="PS50071"/>
    </source>
</evidence>
<evidence type="ECO:0000256" key="4">
    <source>
        <dbReference type="ARBA" id="ARBA00023242"/>
    </source>
</evidence>
<evidence type="ECO:0000313" key="9">
    <source>
        <dbReference type="EMBL" id="KAK7576536.1"/>
    </source>
</evidence>
<dbReference type="CDD" id="cd00086">
    <property type="entry name" value="homeodomain"/>
    <property type="match status" value="1"/>
</dbReference>
<dbReference type="SUPFAM" id="SSF46689">
    <property type="entry name" value="Homeodomain-like"/>
    <property type="match status" value="1"/>
</dbReference>